<name>A0ABX2BSB7_9BURK</name>
<dbReference type="EMBL" id="WOEY01000079">
    <property type="protein sequence ID" value="NPT43574.1"/>
    <property type="molecule type" value="Genomic_DNA"/>
</dbReference>
<gene>
    <name evidence="1" type="ORF">GNZ12_20130</name>
</gene>
<accession>A0ABX2BSB7</accession>
<organism evidence="1 2">
    <name type="scientific">Paraburkholderia solitsugae</name>
    <dbReference type="NCBI Taxonomy" id="2675748"/>
    <lineage>
        <taxon>Bacteria</taxon>
        <taxon>Pseudomonadati</taxon>
        <taxon>Pseudomonadota</taxon>
        <taxon>Betaproteobacteria</taxon>
        <taxon>Burkholderiales</taxon>
        <taxon>Burkholderiaceae</taxon>
        <taxon>Paraburkholderia</taxon>
    </lineage>
</organism>
<comment type="caution">
    <text evidence="1">The sequence shown here is derived from an EMBL/GenBank/DDBJ whole genome shotgun (WGS) entry which is preliminary data.</text>
</comment>
<evidence type="ECO:0000313" key="2">
    <source>
        <dbReference type="Proteomes" id="UP000652198"/>
    </source>
</evidence>
<protein>
    <submittedName>
        <fullName evidence="1">Uncharacterized protein</fullName>
    </submittedName>
</protein>
<dbReference type="RefSeq" id="WP_172312767.1">
    <property type="nucleotide sequence ID" value="NZ_WOEY01000079.1"/>
</dbReference>
<evidence type="ECO:0000313" key="1">
    <source>
        <dbReference type="EMBL" id="NPT43574.1"/>
    </source>
</evidence>
<dbReference type="Proteomes" id="UP000652198">
    <property type="component" value="Unassembled WGS sequence"/>
</dbReference>
<proteinExistence type="predicted"/>
<reference evidence="1 2" key="1">
    <citation type="submission" date="2019-11" db="EMBL/GenBank/DDBJ databases">
        <title>Metabolism of dissolved organic matter in forest soils.</title>
        <authorList>
            <person name="Cyle K.T."/>
            <person name="Wilhelm R.C."/>
            <person name="Martinez C.E."/>
        </authorList>
    </citation>
    <scope>NUCLEOTIDE SEQUENCE [LARGE SCALE GENOMIC DNA]</scope>
    <source>
        <strain evidence="1 2">1N</strain>
    </source>
</reference>
<sequence>MFTRYVGVYITLRWPPRRKNASIRTISPGISGTPPASSPSIKIHGSHRQAGFAADLCRIAPDGTISLLANDFQDVRGVAVDAPRHQLYAIDRAGSTGGTSYVRIFPLN</sequence>
<keyword evidence="2" id="KW-1185">Reference proteome</keyword>